<organism evidence="3 4">
    <name type="scientific">Variovorax ureilyticus</name>
    <dbReference type="NCBI Taxonomy" id="1836198"/>
    <lineage>
        <taxon>Bacteria</taxon>
        <taxon>Pseudomonadati</taxon>
        <taxon>Pseudomonadota</taxon>
        <taxon>Betaproteobacteria</taxon>
        <taxon>Burkholderiales</taxon>
        <taxon>Comamonadaceae</taxon>
        <taxon>Variovorax</taxon>
    </lineage>
</organism>
<proteinExistence type="predicted"/>
<evidence type="ECO:0000256" key="1">
    <source>
        <dbReference type="SAM" id="MobiDB-lite"/>
    </source>
</evidence>
<gene>
    <name evidence="3" type="ORF">WKW77_17010</name>
</gene>
<keyword evidence="2" id="KW-0732">Signal</keyword>
<feature type="signal peptide" evidence="2">
    <location>
        <begin position="1"/>
        <end position="20"/>
    </location>
</feature>
<accession>A0ABU8VGI6</accession>
<reference evidence="3 4" key="1">
    <citation type="submission" date="2024-03" db="EMBL/GenBank/DDBJ databases">
        <title>Novel species of the genus Variovorax.</title>
        <authorList>
            <person name="Liu Q."/>
            <person name="Xin Y.-H."/>
        </authorList>
    </citation>
    <scope>NUCLEOTIDE SEQUENCE [LARGE SCALE GENOMIC DNA]</scope>
    <source>
        <strain evidence="3 4">KACC 18899</strain>
    </source>
</reference>
<evidence type="ECO:0000313" key="4">
    <source>
        <dbReference type="Proteomes" id="UP001365846"/>
    </source>
</evidence>
<feature type="region of interest" description="Disordered" evidence="1">
    <location>
        <begin position="73"/>
        <end position="111"/>
    </location>
</feature>
<keyword evidence="4" id="KW-1185">Reference proteome</keyword>
<dbReference type="Proteomes" id="UP001365846">
    <property type="component" value="Unassembled WGS sequence"/>
</dbReference>
<evidence type="ECO:0000256" key="2">
    <source>
        <dbReference type="SAM" id="SignalP"/>
    </source>
</evidence>
<sequence>MLKRSLFSIALSACAGFASAASNCDDIAAQIDAKIRSAGVTRFTLTTVTADAAARGKVVGTCERGTRKIVYEAEATTSSSSPPSSPSGRSNDGILTECKDGSVSIGGDCRK</sequence>
<dbReference type="EMBL" id="JBBKZU010000007">
    <property type="protein sequence ID" value="MEJ8812790.1"/>
    <property type="molecule type" value="Genomic_DNA"/>
</dbReference>
<dbReference type="Pfam" id="PF06649">
    <property type="entry name" value="DUF1161"/>
    <property type="match status" value="1"/>
</dbReference>
<name>A0ABU8VGI6_9BURK</name>
<evidence type="ECO:0000313" key="3">
    <source>
        <dbReference type="EMBL" id="MEJ8812790.1"/>
    </source>
</evidence>
<dbReference type="InterPro" id="IPR010595">
    <property type="entry name" value="DUF1161"/>
</dbReference>
<dbReference type="RefSeq" id="WP_340358044.1">
    <property type="nucleotide sequence ID" value="NZ_JBBKZU010000007.1"/>
</dbReference>
<comment type="caution">
    <text evidence="3">The sequence shown here is derived from an EMBL/GenBank/DDBJ whole genome shotgun (WGS) entry which is preliminary data.</text>
</comment>
<protein>
    <submittedName>
        <fullName evidence="3">DUF1161 domain-containing protein</fullName>
    </submittedName>
</protein>
<feature type="chain" id="PRO_5046276726" evidence="2">
    <location>
        <begin position="21"/>
        <end position="111"/>
    </location>
</feature>